<dbReference type="Pfam" id="PF00011">
    <property type="entry name" value="HSP20"/>
    <property type="match status" value="1"/>
</dbReference>
<comment type="similarity">
    <text evidence="1 2">Belongs to the small heat shock protein (HSP20) family.</text>
</comment>
<dbReference type="STRING" id="1121432.SAMN02745219_03174"/>
<proteinExistence type="inferred from homology"/>
<keyword evidence="5" id="KW-0346">Stress response</keyword>
<dbReference type="InterPro" id="IPR008978">
    <property type="entry name" value="HSP20-like_chaperone"/>
</dbReference>
<evidence type="ECO:0000256" key="1">
    <source>
        <dbReference type="PROSITE-ProRule" id="PRU00285"/>
    </source>
</evidence>
<sequence>MDLVHWEPFNELRYQMNRLFNSPWFRGAPGFLGPEGVSPRVDIYQTDQEVVATAELPGIASKDDLQVTLTENTLSIKGEFKRGTEERQEGYYHSERYYGTFSRTLPLPVEVKPDQARASYKNGILEVRIPKKEPGKGNAYRVDVQ</sequence>
<dbReference type="PROSITE" id="PS51203">
    <property type="entry name" value="CS"/>
    <property type="match status" value="1"/>
</dbReference>
<evidence type="ECO:0000313" key="6">
    <source>
        <dbReference type="Proteomes" id="UP000184529"/>
    </source>
</evidence>
<dbReference type="PANTHER" id="PTHR11527">
    <property type="entry name" value="HEAT-SHOCK PROTEIN 20 FAMILY MEMBER"/>
    <property type="match status" value="1"/>
</dbReference>
<dbReference type="AlphaFoldDB" id="A0A1M6LKM2"/>
<evidence type="ECO:0000259" key="3">
    <source>
        <dbReference type="PROSITE" id="PS01031"/>
    </source>
</evidence>
<dbReference type="InterPro" id="IPR031107">
    <property type="entry name" value="Small_HSP"/>
</dbReference>
<accession>A0A1M6LKM2</accession>
<keyword evidence="6" id="KW-1185">Reference proteome</keyword>
<dbReference type="InterPro" id="IPR007052">
    <property type="entry name" value="CS_dom"/>
</dbReference>
<dbReference type="SUPFAM" id="SSF49764">
    <property type="entry name" value="HSP20-like chaperones"/>
    <property type="match status" value="1"/>
</dbReference>
<evidence type="ECO:0000256" key="2">
    <source>
        <dbReference type="RuleBase" id="RU003616"/>
    </source>
</evidence>
<dbReference type="Proteomes" id="UP000184529">
    <property type="component" value="Unassembled WGS sequence"/>
</dbReference>
<feature type="domain" description="SHSP" evidence="3">
    <location>
        <begin position="32"/>
        <end position="145"/>
    </location>
</feature>
<evidence type="ECO:0000259" key="4">
    <source>
        <dbReference type="PROSITE" id="PS51203"/>
    </source>
</evidence>
<feature type="domain" description="CS" evidence="4">
    <location>
        <begin position="36"/>
        <end position="143"/>
    </location>
</feature>
<reference evidence="6" key="1">
    <citation type="submission" date="2016-11" db="EMBL/GenBank/DDBJ databases">
        <authorList>
            <person name="Varghese N."/>
            <person name="Submissions S."/>
        </authorList>
    </citation>
    <scope>NUCLEOTIDE SEQUENCE [LARGE SCALE GENOMIC DNA]</scope>
    <source>
        <strain evidence="6">DSM 16057</strain>
    </source>
</reference>
<evidence type="ECO:0000313" key="5">
    <source>
        <dbReference type="EMBL" id="SHJ71720.1"/>
    </source>
</evidence>
<gene>
    <name evidence="5" type="ORF">SAMN02745219_03174</name>
</gene>
<dbReference type="PROSITE" id="PS01031">
    <property type="entry name" value="SHSP"/>
    <property type="match status" value="1"/>
</dbReference>
<name>A0A1M6LKM2_9FIRM</name>
<dbReference type="InterPro" id="IPR002068">
    <property type="entry name" value="A-crystallin/Hsp20_dom"/>
</dbReference>
<dbReference type="EMBL" id="FQZM01000052">
    <property type="protein sequence ID" value="SHJ71720.1"/>
    <property type="molecule type" value="Genomic_DNA"/>
</dbReference>
<organism evidence="5 6">
    <name type="scientific">Desulfofundulus thermosubterraneus DSM 16057</name>
    <dbReference type="NCBI Taxonomy" id="1121432"/>
    <lineage>
        <taxon>Bacteria</taxon>
        <taxon>Bacillati</taxon>
        <taxon>Bacillota</taxon>
        <taxon>Clostridia</taxon>
        <taxon>Eubacteriales</taxon>
        <taxon>Peptococcaceae</taxon>
        <taxon>Desulfofundulus</taxon>
    </lineage>
</organism>
<dbReference type="OrthoDB" id="9811615at2"/>
<dbReference type="CDD" id="cd06464">
    <property type="entry name" value="ACD_sHsps-like"/>
    <property type="match status" value="1"/>
</dbReference>
<dbReference type="RefSeq" id="WP_072871069.1">
    <property type="nucleotide sequence ID" value="NZ_FQZM01000052.1"/>
</dbReference>
<protein>
    <submittedName>
        <fullName evidence="5">Heat shock protein Hsp20</fullName>
    </submittedName>
</protein>
<dbReference type="Gene3D" id="2.60.40.790">
    <property type="match status" value="1"/>
</dbReference>